<feature type="region of interest" description="Disordered" evidence="1">
    <location>
        <begin position="680"/>
        <end position="730"/>
    </location>
</feature>
<keyword evidence="2" id="KW-0812">Transmembrane</keyword>
<evidence type="ECO:0000256" key="1">
    <source>
        <dbReference type="SAM" id="MobiDB-lite"/>
    </source>
</evidence>
<feature type="compositionally biased region" description="Acidic residues" evidence="1">
    <location>
        <begin position="248"/>
        <end position="261"/>
    </location>
</feature>
<dbReference type="AlphaFoldDB" id="A0AAW0M2K1"/>
<protein>
    <submittedName>
        <fullName evidence="3">Uncharacterized protein</fullName>
    </submittedName>
</protein>
<dbReference type="PANTHER" id="PTHR34775">
    <property type="entry name" value="TRANSMEMBRANE PROTEIN"/>
    <property type="match status" value="1"/>
</dbReference>
<feature type="transmembrane region" description="Helical" evidence="2">
    <location>
        <begin position="550"/>
        <end position="571"/>
    </location>
</feature>
<accession>A0AAW0M2K1</accession>
<feature type="compositionally biased region" description="Low complexity" evidence="1">
    <location>
        <begin position="209"/>
        <end position="218"/>
    </location>
</feature>
<evidence type="ECO:0000313" key="3">
    <source>
        <dbReference type="EMBL" id="KAK7858167.1"/>
    </source>
</evidence>
<comment type="caution">
    <text evidence="3">The sequence shown here is derived from an EMBL/GenBank/DDBJ whole genome shotgun (WGS) entry which is preliminary data.</text>
</comment>
<feature type="region of interest" description="Disordered" evidence="1">
    <location>
        <begin position="121"/>
        <end position="180"/>
    </location>
</feature>
<organism evidence="3">
    <name type="scientific">Quercus suber</name>
    <name type="common">Cork oak</name>
    <dbReference type="NCBI Taxonomy" id="58331"/>
    <lineage>
        <taxon>Eukaryota</taxon>
        <taxon>Viridiplantae</taxon>
        <taxon>Streptophyta</taxon>
        <taxon>Embryophyta</taxon>
        <taxon>Tracheophyta</taxon>
        <taxon>Spermatophyta</taxon>
        <taxon>Magnoliopsida</taxon>
        <taxon>eudicotyledons</taxon>
        <taxon>Gunneridae</taxon>
        <taxon>Pentapetalae</taxon>
        <taxon>rosids</taxon>
        <taxon>fabids</taxon>
        <taxon>Fagales</taxon>
        <taxon>Fagaceae</taxon>
        <taxon>Quercus</taxon>
    </lineage>
</organism>
<dbReference type="PANTHER" id="PTHR34775:SF6">
    <property type="entry name" value="TRANSMEMBRANE PROTEIN"/>
    <property type="match status" value="1"/>
</dbReference>
<feature type="compositionally biased region" description="Basic and acidic residues" evidence="1">
    <location>
        <begin position="197"/>
        <end position="206"/>
    </location>
</feature>
<reference evidence="3" key="2">
    <citation type="journal article" date="2018" name="Sci. Data">
        <title>The draft genome sequence of cork oak.</title>
        <authorList>
            <person name="Ramos A.M."/>
            <person name="Usie A."/>
            <person name="Barbosa P."/>
            <person name="Barros P.M."/>
            <person name="Capote T."/>
            <person name="Chaves I."/>
            <person name="Simoes F."/>
            <person name="Abreu I."/>
            <person name="Carrasquinho I."/>
            <person name="Faro C."/>
            <person name="Guimaraes J.B."/>
            <person name="Mendonca D."/>
            <person name="Nobrega F."/>
            <person name="Rodrigues L."/>
            <person name="Saibo N.J.M."/>
            <person name="Varela M.C."/>
            <person name="Egas C."/>
            <person name="Matos J."/>
            <person name="Miguel C.M."/>
            <person name="Oliveira M.M."/>
            <person name="Ricardo C.P."/>
            <person name="Goncalves S."/>
        </authorList>
    </citation>
    <scope>NUCLEOTIDE SEQUENCE [LARGE SCALE GENOMIC DNA]</scope>
    <source>
        <strain evidence="3">HL8</strain>
    </source>
</reference>
<name>A0AAW0M2K1_QUESU</name>
<proteinExistence type="predicted"/>
<reference evidence="3" key="3">
    <citation type="submission" date="2023-07" db="EMBL/GenBank/DDBJ databases">
        <title>An improved reference 1 genome and first organelle genomes of Quercus suber.</title>
        <authorList>
            <consortium name="Genosuber Consortium"/>
            <person name="Usie A."/>
            <person name="Serra O."/>
            <person name="Barros P."/>
        </authorList>
    </citation>
    <scope>NUCLEOTIDE SEQUENCE</scope>
    <source>
        <strain evidence="3">HL8</strain>
        <tissue evidence="3">Leaves</tissue>
    </source>
</reference>
<evidence type="ECO:0000256" key="2">
    <source>
        <dbReference type="SAM" id="Phobius"/>
    </source>
</evidence>
<feature type="region of interest" description="Disordered" evidence="1">
    <location>
        <begin position="66"/>
        <end position="85"/>
    </location>
</feature>
<sequence>MGPNSPNPKKLTQKHYMSPTISAASKAIIPKKKILAERNEASESIFSEPFQICTKKVCFLVISDENDQSHQQMGPNSPNPKKLTQKHYMSPTISAASKAIIPKKKILAERNEASESIFSEPVVQKTSNLESKTTSSNPVMVKSDIASPQGFEPNGNEENVVADGSLRPYDPLTNYLSPRPKFLRYKPNRRQEILHRLENEIPEGKDGLSSTSGSSESQKVSDEESDSGSGHGSLISSTQEGSRPQEHEEIEESDGENEEVEEEKVWSVKRVLESLFWFVLLVISTLYISSVNSPEPSPSLQSFEGPKYGYCEIQNRTLEAFMAKKVESGSNIWDQRDELQMALDQVSQKADDDWIKEEEMVQDVKMGGVDIAEEFGEVIKLVEGGESEAIEVDEDGKKGVVGELGEVLDLQAEAIEANFDHQRMFTSEISGQIDENSELQNAGNVEKFEAFQDYKAPSLSDGVDHHIMESDISNVLEEENDVWVKEAEEVVNEKAGDEEMVERKMEGMENVTIKAGEVINNGDTDTEILNFEVEEELEEGLKKQLETDSLLKLVIGVSVFSMIVAFLVLGFHFKRKKALRKDSSLIAKPCSEVLIVEKEKKDSSLIPIEKNKTTRKDSFIVKPCTESGMGDKCSSELLGESFRSHPSFHPMEEVPKHDYESRAPSVELLGEFEVGEVSSSLRSSGVKNRRMEIEESSKYSVSTEKKSGSKAHPIPVQSQSTFSEFSAGESHSYGRFTAERKIVKEVRDGEVQEITTPVRRSSRIRNRSVMSP</sequence>
<keyword evidence="2" id="KW-0472">Membrane</keyword>
<keyword evidence="2" id="KW-1133">Transmembrane helix</keyword>
<feature type="compositionally biased region" description="Polar residues" evidence="1">
    <location>
        <begin position="124"/>
        <end position="138"/>
    </location>
</feature>
<feature type="compositionally biased region" description="Basic and acidic residues" evidence="1">
    <location>
        <begin position="689"/>
        <end position="707"/>
    </location>
</feature>
<dbReference type="EMBL" id="PKMF04000021">
    <property type="protein sequence ID" value="KAK7858167.1"/>
    <property type="molecule type" value="Genomic_DNA"/>
</dbReference>
<gene>
    <name evidence="3" type="ORF">CFP56_013823</name>
</gene>
<feature type="region of interest" description="Disordered" evidence="1">
    <location>
        <begin position="197"/>
        <end position="261"/>
    </location>
</feature>
<reference evidence="3" key="1">
    <citation type="submission" date="2017-12" db="EMBL/GenBank/DDBJ databases">
        <authorList>
            <person name="Barbosa P."/>
            <person name="Usie A."/>
            <person name="Ramos A.M."/>
        </authorList>
    </citation>
    <scope>NUCLEOTIDE SEQUENCE</scope>
    <source>
        <strain evidence="3">HL8</strain>
        <tissue evidence="3">Leaves</tissue>
    </source>
</reference>